<evidence type="ECO:0000259" key="10">
    <source>
        <dbReference type="PROSITE" id="PS51371"/>
    </source>
</evidence>
<dbReference type="Pfam" id="PF01595">
    <property type="entry name" value="CNNM"/>
    <property type="match status" value="1"/>
</dbReference>
<evidence type="ECO:0000256" key="5">
    <source>
        <dbReference type="ARBA" id="ARBA00022989"/>
    </source>
</evidence>
<feature type="domain" description="CNNM transmembrane" evidence="11">
    <location>
        <begin position="1"/>
        <end position="198"/>
    </location>
</feature>
<dbReference type="EMBL" id="FXYF01000014">
    <property type="protein sequence ID" value="SMX48807.1"/>
    <property type="molecule type" value="Genomic_DNA"/>
</dbReference>
<dbReference type="PANTHER" id="PTHR22777:SF17">
    <property type="entry name" value="UPF0053 PROTEIN SLL0260"/>
    <property type="match status" value="1"/>
</dbReference>
<dbReference type="SUPFAM" id="SSF54631">
    <property type="entry name" value="CBS-domain pair"/>
    <property type="match status" value="1"/>
</dbReference>
<accession>A0A238L1E1</accession>
<dbReference type="PANTHER" id="PTHR22777">
    <property type="entry name" value="HEMOLYSIN-RELATED"/>
    <property type="match status" value="1"/>
</dbReference>
<evidence type="ECO:0000256" key="3">
    <source>
        <dbReference type="ARBA" id="ARBA00022692"/>
    </source>
</evidence>
<dbReference type="GO" id="GO:0005886">
    <property type="term" value="C:plasma membrane"/>
    <property type="evidence" value="ECO:0007669"/>
    <property type="project" value="TreeGrafter"/>
</dbReference>
<evidence type="ECO:0000313" key="13">
    <source>
        <dbReference type="Proteomes" id="UP000207598"/>
    </source>
</evidence>
<evidence type="ECO:0000259" key="11">
    <source>
        <dbReference type="PROSITE" id="PS51846"/>
    </source>
</evidence>
<keyword evidence="4" id="KW-0677">Repeat</keyword>
<name>A0A238L1E1_9RHOB</name>
<dbReference type="InterPro" id="IPR036318">
    <property type="entry name" value="FAD-bd_PCMH-like_sf"/>
</dbReference>
<dbReference type="InterPro" id="IPR044751">
    <property type="entry name" value="Ion_transp-like_CBS"/>
</dbReference>
<protein>
    <submittedName>
        <fullName evidence="12">Magnesium and cobalt efflux protein CorC</fullName>
    </submittedName>
</protein>
<organism evidence="12 13">
    <name type="scientific">Maliponia aquimaris</name>
    <dbReference type="NCBI Taxonomy" id="1673631"/>
    <lineage>
        <taxon>Bacteria</taxon>
        <taxon>Pseudomonadati</taxon>
        <taxon>Pseudomonadota</taxon>
        <taxon>Alphaproteobacteria</taxon>
        <taxon>Rhodobacterales</taxon>
        <taxon>Paracoccaceae</taxon>
        <taxon>Maliponia</taxon>
    </lineage>
</organism>
<evidence type="ECO:0000256" key="2">
    <source>
        <dbReference type="ARBA" id="ARBA00006446"/>
    </source>
</evidence>
<dbReference type="CDD" id="cd04590">
    <property type="entry name" value="CBS_pair_CorC_HlyC_assoc"/>
    <property type="match status" value="1"/>
</dbReference>
<keyword evidence="13" id="KW-1185">Reference proteome</keyword>
<evidence type="ECO:0000256" key="6">
    <source>
        <dbReference type="ARBA" id="ARBA00023122"/>
    </source>
</evidence>
<keyword evidence="3 9" id="KW-0812">Transmembrane</keyword>
<keyword evidence="7 9" id="KW-0472">Membrane</keyword>
<sequence length="426" mass="45307">MFFEIALVLFLICLNGVLALSELAIVSARPGRLEALARNGSRGARAAISLAEDPGKFLATIQIGITLVGVGAGAFSGATIGGRLAAVLPGLGVPGVIAYEAGVGIVVMGITYLTLVIGELVPKQIALSAPERVAVRVAPAMQALSRLAAPVVWLLDRSGKLVLRLIGQSGRRDASVSDEDIHMLLSEAAGAGVIHRAEKDLIGGVMRFSDRRARSLMTPRHKVEVVRADETRMQILARFASSGHSILPLRDGGEDDIVGVLRGRDLLVATTATFDPLALVRPAPLVPDTLPALAVVDRLRASPGKFLIVHDEYGHFEGIITPMDVLSAIAGGFDETEDDQPKLVRRNDGSFLVEGGMPTVELAEHLGLAMPDDEGFDTVAGFVFHQMGELPRTGQSVTMNDWRMEVVDMDGLRIDKVLVSRISDAE</sequence>
<dbReference type="RefSeq" id="WP_094022864.1">
    <property type="nucleotide sequence ID" value="NZ_FXYF01000014.1"/>
</dbReference>
<proteinExistence type="inferred from homology"/>
<reference evidence="12 13" key="1">
    <citation type="submission" date="2017-05" db="EMBL/GenBank/DDBJ databases">
        <authorList>
            <person name="Song R."/>
            <person name="Chenine A.L."/>
            <person name="Ruprecht R.M."/>
        </authorList>
    </citation>
    <scope>NUCLEOTIDE SEQUENCE [LARGE SCALE GENOMIC DNA]</scope>
    <source>
        <strain evidence="12 13">CECT 8898</strain>
    </source>
</reference>
<evidence type="ECO:0000256" key="8">
    <source>
        <dbReference type="PROSITE-ProRule" id="PRU00703"/>
    </source>
</evidence>
<dbReference type="Gene3D" id="3.10.580.10">
    <property type="entry name" value="CBS-domain"/>
    <property type="match status" value="1"/>
</dbReference>
<dbReference type="Pfam" id="PF00571">
    <property type="entry name" value="CBS"/>
    <property type="match status" value="1"/>
</dbReference>
<dbReference type="AlphaFoldDB" id="A0A238L1E1"/>
<feature type="domain" description="CBS" evidence="10">
    <location>
        <begin position="217"/>
        <end position="279"/>
    </location>
</feature>
<dbReference type="GO" id="GO:0050660">
    <property type="term" value="F:flavin adenine dinucleotide binding"/>
    <property type="evidence" value="ECO:0007669"/>
    <property type="project" value="InterPro"/>
</dbReference>
<evidence type="ECO:0000256" key="4">
    <source>
        <dbReference type="ARBA" id="ARBA00022737"/>
    </source>
</evidence>
<evidence type="ECO:0000313" key="12">
    <source>
        <dbReference type="EMBL" id="SMX48807.1"/>
    </source>
</evidence>
<dbReference type="InterPro" id="IPR005170">
    <property type="entry name" value="Transptr-assoc_dom"/>
</dbReference>
<evidence type="ECO:0000256" key="7">
    <source>
        <dbReference type="ARBA" id="ARBA00023136"/>
    </source>
</evidence>
<evidence type="ECO:0000256" key="1">
    <source>
        <dbReference type="ARBA" id="ARBA00004141"/>
    </source>
</evidence>
<dbReference type="SUPFAM" id="SSF56176">
    <property type="entry name" value="FAD-binding/transporter-associated domain-like"/>
    <property type="match status" value="1"/>
</dbReference>
<dbReference type="InterPro" id="IPR000644">
    <property type="entry name" value="CBS_dom"/>
</dbReference>
<gene>
    <name evidence="12" type="primary">corC_2</name>
    <name evidence="12" type="ORF">MAA8898_04114</name>
</gene>
<dbReference type="InterPro" id="IPR046342">
    <property type="entry name" value="CBS_dom_sf"/>
</dbReference>
<dbReference type="Gene3D" id="3.30.465.10">
    <property type="match status" value="1"/>
</dbReference>
<comment type="similarity">
    <text evidence="2">Belongs to the UPF0053 family. Hemolysin C subfamily.</text>
</comment>
<dbReference type="InterPro" id="IPR002550">
    <property type="entry name" value="CNNM"/>
</dbReference>
<keyword evidence="5 9" id="KW-1133">Transmembrane helix</keyword>
<comment type="subcellular location">
    <subcellularLocation>
        <location evidence="1">Membrane</location>
        <topology evidence="1">Multi-pass membrane protein</topology>
    </subcellularLocation>
</comment>
<dbReference type="SMART" id="SM01091">
    <property type="entry name" value="CorC_HlyC"/>
    <property type="match status" value="1"/>
</dbReference>
<evidence type="ECO:0000256" key="9">
    <source>
        <dbReference type="PROSITE-ProRule" id="PRU01193"/>
    </source>
</evidence>
<dbReference type="PROSITE" id="PS51371">
    <property type="entry name" value="CBS"/>
    <property type="match status" value="1"/>
</dbReference>
<dbReference type="Proteomes" id="UP000207598">
    <property type="component" value="Unassembled WGS sequence"/>
</dbReference>
<dbReference type="OrthoDB" id="9805314at2"/>
<dbReference type="Pfam" id="PF03471">
    <property type="entry name" value="CorC_HlyC"/>
    <property type="match status" value="1"/>
</dbReference>
<keyword evidence="6 8" id="KW-0129">CBS domain</keyword>
<dbReference type="PROSITE" id="PS51846">
    <property type="entry name" value="CNNM"/>
    <property type="match status" value="1"/>
</dbReference>
<dbReference type="InterPro" id="IPR016169">
    <property type="entry name" value="FAD-bd_PCMH_sub2"/>
</dbReference>